<name>A0ABN8GKQ5_9BACL</name>
<reference evidence="5" key="1">
    <citation type="submission" date="2022-01" db="EMBL/GenBank/DDBJ databases">
        <authorList>
            <person name="Criscuolo A."/>
        </authorList>
    </citation>
    <scope>NUCLEOTIDE SEQUENCE</scope>
    <source>
        <strain evidence="5">CIP111893</strain>
    </source>
</reference>
<organism evidence="5 6">
    <name type="scientific">Paenibacillus plantiphilus</name>
    <dbReference type="NCBI Taxonomy" id="2905650"/>
    <lineage>
        <taxon>Bacteria</taxon>
        <taxon>Bacillati</taxon>
        <taxon>Bacillota</taxon>
        <taxon>Bacilli</taxon>
        <taxon>Bacillales</taxon>
        <taxon>Paenibacillaceae</taxon>
        <taxon>Paenibacillus</taxon>
    </lineage>
</organism>
<evidence type="ECO:0000313" key="6">
    <source>
        <dbReference type="Proteomes" id="UP000838686"/>
    </source>
</evidence>
<dbReference type="SUPFAM" id="SSF52833">
    <property type="entry name" value="Thioredoxin-like"/>
    <property type="match status" value="1"/>
</dbReference>
<protein>
    <submittedName>
        <fullName evidence="5">SCO1 protein</fullName>
    </submittedName>
</protein>
<proteinExistence type="inferred from homology"/>
<dbReference type="RefSeq" id="WP_236343752.1">
    <property type="nucleotide sequence ID" value="NZ_CAKMMF010000019.1"/>
</dbReference>
<keyword evidence="3" id="KW-0472">Membrane</keyword>
<dbReference type="InterPro" id="IPR003782">
    <property type="entry name" value="SCO1/SenC"/>
</dbReference>
<feature type="transmembrane region" description="Helical" evidence="3">
    <location>
        <begin position="7"/>
        <end position="26"/>
    </location>
</feature>
<keyword evidence="2" id="KW-0186">Copper</keyword>
<dbReference type="Pfam" id="PF02630">
    <property type="entry name" value="SCO1-SenC"/>
    <property type="match status" value="1"/>
</dbReference>
<dbReference type="InterPro" id="IPR036249">
    <property type="entry name" value="Thioredoxin-like_sf"/>
</dbReference>
<sequence>MDFTRKHGFKIAVLALCAAMGLYLYLSSTKEAAPKLDQDKAAPSFKLTSIDGEEVSLENTNGKVRVVYFYFANCPDVCPPTTYLLSQVQDELKNQKVFGSDVEFLSVTFDPERDTPEAIRKFIDKIPGDIDQSGWKFLRGDSEEATKKLMTDFGLGLLKDEKSGLYTHSDTITFIDREGKIRKYMTGSIDETMNADRIVAVVDALVDE</sequence>
<feature type="domain" description="Thioredoxin" evidence="4">
    <location>
        <begin position="36"/>
        <end position="207"/>
    </location>
</feature>
<dbReference type="Gene3D" id="3.40.30.10">
    <property type="entry name" value="Glutaredoxin"/>
    <property type="match status" value="1"/>
</dbReference>
<dbReference type="EMBL" id="CAKMMF010000019">
    <property type="protein sequence ID" value="CAH1211540.1"/>
    <property type="molecule type" value="Genomic_DNA"/>
</dbReference>
<accession>A0ABN8GKQ5</accession>
<keyword evidence="3" id="KW-0812">Transmembrane</keyword>
<dbReference type="PANTHER" id="PTHR12151:SF25">
    <property type="entry name" value="LINALOOL DEHYDRATASE_ISOMERASE DOMAIN-CONTAINING PROTEIN"/>
    <property type="match status" value="1"/>
</dbReference>
<evidence type="ECO:0000256" key="1">
    <source>
        <dbReference type="ARBA" id="ARBA00010996"/>
    </source>
</evidence>
<dbReference type="PANTHER" id="PTHR12151">
    <property type="entry name" value="ELECTRON TRANSPORT PROTIN SCO1/SENC FAMILY MEMBER"/>
    <property type="match status" value="1"/>
</dbReference>
<dbReference type="Proteomes" id="UP000838686">
    <property type="component" value="Unassembled WGS sequence"/>
</dbReference>
<comment type="similarity">
    <text evidence="1">Belongs to the SCO1/2 family.</text>
</comment>
<dbReference type="PROSITE" id="PS51352">
    <property type="entry name" value="THIOREDOXIN_2"/>
    <property type="match status" value="1"/>
</dbReference>
<evidence type="ECO:0000313" key="5">
    <source>
        <dbReference type="EMBL" id="CAH1211540.1"/>
    </source>
</evidence>
<gene>
    <name evidence="5" type="primary">ypmQ</name>
    <name evidence="5" type="ORF">PAECIP111893_03423</name>
</gene>
<dbReference type="InterPro" id="IPR013766">
    <property type="entry name" value="Thioredoxin_domain"/>
</dbReference>
<keyword evidence="3" id="KW-1133">Transmembrane helix</keyword>
<dbReference type="CDD" id="cd02968">
    <property type="entry name" value="SCO"/>
    <property type="match status" value="1"/>
</dbReference>
<evidence type="ECO:0000256" key="3">
    <source>
        <dbReference type="SAM" id="Phobius"/>
    </source>
</evidence>
<comment type="caution">
    <text evidence="5">The sequence shown here is derived from an EMBL/GenBank/DDBJ whole genome shotgun (WGS) entry which is preliminary data.</text>
</comment>
<keyword evidence="6" id="KW-1185">Reference proteome</keyword>
<evidence type="ECO:0000256" key="2">
    <source>
        <dbReference type="ARBA" id="ARBA00023008"/>
    </source>
</evidence>
<evidence type="ECO:0000259" key="4">
    <source>
        <dbReference type="PROSITE" id="PS51352"/>
    </source>
</evidence>